<dbReference type="EMBL" id="BAABDD010000036">
    <property type="protein sequence ID" value="GAA3762446.1"/>
    <property type="molecule type" value="Genomic_DNA"/>
</dbReference>
<comment type="caution">
    <text evidence="4">The sequence shown here is derived from an EMBL/GenBank/DDBJ whole genome shotgun (WGS) entry which is preliminary data.</text>
</comment>
<dbReference type="Proteomes" id="UP001500908">
    <property type="component" value="Unassembled WGS sequence"/>
</dbReference>
<feature type="domain" description="Inosine/uridine-preferring nucleoside hydrolase" evidence="3">
    <location>
        <begin position="3"/>
        <end position="302"/>
    </location>
</feature>
<reference evidence="5" key="1">
    <citation type="journal article" date="2019" name="Int. J. Syst. Evol. Microbiol.">
        <title>The Global Catalogue of Microorganisms (GCM) 10K type strain sequencing project: providing services to taxonomists for standard genome sequencing and annotation.</title>
        <authorList>
            <consortium name="The Broad Institute Genomics Platform"/>
            <consortium name="The Broad Institute Genome Sequencing Center for Infectious Disease"/>
            <person name="Wu L."/>
            <person name="Ma J."/>
        </authorList>
    </citation>
    <scope>NUCLEOTIDE SEQUENCE [LARGE SCALE GENOMIC DNA]</scope>
    <source>
        <strain evidence="5">JCM 17137</strain>
    </source>
</reference>
<evidence type="ECO:0000313" key="4">
    <source>
        <dbReference type="EMBL" id="GAA3762446.1"/>
    </source>
</evidence>
<evidence type="ECO:0000313" key="5">
    <source>
        <dbReference type="Proteomes" id="UP001500908"/>
    </source>
</evidence>
<dbReference type="InterPro" id="IPR001910">
    <property type="entry name" value="Inosine/uridine_hydrolase_dom"/>
</dbReference>
<name>A0ABP7GD07_9ACTN</name>
<dbReference type="PANTHER" id="PTHR12304">
    <property type="entry name" value="INOSINE-URIDINE PREFERRING NUCLEOSIDE HYDROLASE"/>
    <property type="match status" value="1"/>
</dbReference>
<evidence type="ECO:0000256" key="1">
    <source>
        <dbReference type="ARBA" id="ARBA00022801"/>
    </source>
</evidence>
<dbReference type="Gene3D" id="3.90.245.10">
    <property type="entry name" value="Ribonucleoside hydrolase-like"/>
    <property type="match status" value="1"/>
</dbReference>
<sequence length="310" mass="32842">MPVFVDCDPGIDDAFALAYLAAQPNVEVVGVGTVFGNTTVTATTDNALRLVELFGLDGVAVAMGASRPFVQPPRLGQRVHGGNGLGGVELAAPTGGTIAESAAELLVRLARSAPGELDVLAVGPLTNLALALGLEPELPTLVRHLVIMGGAVRVPGNIAPHAESNIYNDPEAAEIVLGAGFNATLVALDVTMRTLARKPWLEKLAALDNERAQVCSRFLEHYVEWYASIFGERVCAMHDPLAAAILVDPSLVTESVDVAVRVELRGEHTRGATVADLRVSRDFSDERPQLNLPGEVASEEFLQRMLAAMR</sequence>
<organism evidence="4 5">
    <name type="scientific">Salinactinospora qingdaonensis</name>
    <dbReference type="NCBI Taxonomy" id="702744"/>
    <lineage>
        <taxon>Bacteria</taxon>
        <taxon>Bacillati</taxon>
        <taxon>Actinomycetota</taxon>
        <taxon>Actinomycetes</taxon>
        <taxon>Streptosporangiales</taxon>
        <taxon>Nocardiopsidaceae</taxon>
        <taxon>Salinactinospora</taxon>
    </lineage>
</organism>
<keyword evidence="2" id="KW-0326">Glycosidase</keyword>
<gene>
    <name evidence="4" type="ORF">GCM10022402_45060</name>
</gene>
<evidence type="ECO:0000256" key="2">
    <source>
        <dbReference type="ARBA" id="ARBA00023295"/>
    </source>
</evidence>
<keyword evidence="1 4" id="KW-0378">Hydrolase</keyword>
<protein>
    <submittedName>
        <fullName evidence="4">Nucleoside hydrolase</fullName>
    </submittedName>
</protein>
<dbReference type="RefSeq" id="WP_344976125.1">
    <property type="nucleotide sequence ID" value="NZ_BAABDD010000036.1"/>
</dbReference>
<dbReference type="InterPro" id="IPR036452">
    <property type="entry name" value="Ribo_hydro-like"/>
</dbReference>
<dbReference type="PANTHER" id="PTHR12304:SF4">
    <property type="entry name" value="URIDINE NUCLEOSIDASE"/>
    <property type="match status" value="1"/>
</dbReference>
<dbReference type="Pfam" id="PF01156">
    <property type="entry name" value="IU_nuc_hydro"/>
    <property type="match status" value="1"/>
</dbReference>
<dbReference type="SUPFAM" id="SSF53590">
    <property type="entry name" value="Nucleoside hydrolase"/>
    <property type="match status" value="1"/>
</dbReference>
<evidence type="ECO:0000259" key="3">
    <source>
        <dbReference type="Pfam" id="PF01156"/>
    </source>
</evidence>
<proteinExistence type="predicted"/>
<accession>A0ABP7GD07</accession>
<dbReference type="InterPro" id="IPR023186">
    <property type="entry name" value="IUNH"/>
</dbReference>
<dbReference type="GO" id="GO:0016787">
    <property type="term" value="F:hydrolase activity"/>
    <property type="evidence" value="ECO:0007669"/>
    <property type="project" value="UniProtKB-KW"/>
</dbReference>
<dbReference type="CDD" id="cd02650">
    <property type="entry name" value="nuc_hydro_CaPnhB"/>
    <property type="match status" value="1"/>
</dbReference>
<keyword evidence="5" id="KW-1185">Reference proteome</keyword>